<protein>
    <submittedName>
        <fullName evidence="13">TonB-dependent receptor</fullName>
    </submittedName>
</protein>
<evidence type="ECO:0000256" key="8">
    <source>
        <dbReference type="PROSITE-ProRule" id="PRU01360"/>
    </source>
</evidence>
<dbReference type="Gene3D" id="2.40.170.20">
    <property type="entry name" value="TonB-dependent receptor, beta-barrel domain"/>
    <property type="match status" value="1"/>
</dbReference>
<dbReference type="Gene3D" id="2.170.130.10">
    <property type="entry name" value="TonB-dependent receptor, plug domain"/>
    <property type="match status" value="1"/>
</dbReference>
<dbReference type="GO" id="GO:0009279">
    <property type="term" value="C:cell outer membrane"/>
    <property type="evidence" value="ECO:0007669"/>
    <property type="project" value="UniProtKB-SubCell"/>
</dbReference>
<gene>
    <name evidence="13" type="ORF">F2Y81_00360</name>
</gene>
<dbReference type="InterPro" id="IPR023996">
    <property type="entry name" value="TonB-dep_OMP_SusC/RagA"/>
</dbReference>
<dbReference type="PROSITE" id="PS52016">
    <property type="entry name" value="TONB_DEPENDENT_REC_3"/>
    <property type="match status" value="1"/>
</dbReference>
<reference evidence="13 14" key="1">
    <citation type="journal article" date="2019" name="Nat. Med.">
        <title>A library of human gut bacterial isolates paired with longitudinal multiomics data enables mechanistic microbiome research.</title>
        <authorList>
            <person name="Poyet M."/>
            <person name="Groussin M."/>
            <person name="Gibbons S.M."/>
            <person name="Avila-Pacheco J."/>
            <person name="Jiang X."/>
            <person name="Kearney S.M."/>
            <person name="Perrotta A.R."/>
            <person name="Berdy B."/>
            <person name="Zhao S."/>
            <person name="Lieberman T.D."/>
            <person name="Swanson P.K."/>
            <person name="Smith M."/>
            <person name="Roesemann S."/>
            <person name="Alexander J.E."/>
            <person name="Rich S.A."/>
            <person name="Livny J."/>
            <person name="Vlamakis H."/>
            <person name="Clish C."/>
            <person name="Bullock K."/>
            <person name="Deik A."/>
            <person name="Scott J."/>
            <person name="Pierce K.A."/>
            <person name="Xavier R.J."/>
            <person name="Alm E.J."/>
        </authorList>
    </citation>
    <scope>NUCLEOTIDE SEQUENCE [LARGE SCALE GENOMIC DNA]</scope>
    <source>
        <strain evidence="13 14">BIOML-A6</strain>
    </source>
</reference>
<dbReference type="SUPFAM" id="SSF49464">
    <property type="entry name" value="Carboxypeptidase regulatory domain-like"/>
    <property type="match status" value="1"/>
</dbReference>
<evidence type="ECO:0000256" key="4">
    <source>
        <dbReference type="ARBA" id="ARBA00022692"/>
    </source>
</evidence>
<dbReference type="Proteomes" id="UP000448877">
    <property type="component" value="Unassembled WGS sequence"/>
</dbReference>
<accession>A0A3D6AZW2</accession>
<comment type="subcellular location">
    <subcellularLocation>
        <location evidence="1 8">Cell outer membrane</location>
        <topology evidence="1 8">Multi-pass membrane protein</topology>
    </subcellularLocation>
</comment>
<keyword evidence="5 9" id="KW-0798">TonB box</keyword>
<organism evidence="13 14">
    <name type="scientific">Bacteroides cellulosilyticus</name>
    <dbReference type="NCBI Taxonomy" id="246787"/>
    <lineage>
        <taxon>Bacteria</taxon>
        <taxon>Pseudomonadati</taxon>
        <taxon>Bacteroidota</taxon>
        <taxon>Bacteroidia</taxon>
        <taxon>Bacteroidales</taxon>
        <taxon>Bacteroidaceae</taxon>
        <taxon>Bacteroides</taxon>
    </lineage>
</organism>
<evidence type="ECO:0000256" key="9">
    <source>
        <dbReference type="RuleBase" id="RU003357"/>
    </source>
</evidence>
<dbReference type="Pfam" id="PF00593">
    <property type="entry name" value="TonB_dep_Rec_b-barrel"/>
    <property type="match status" value="1"/>
</dbReference>
<dbReference type="FunFam" id="2.170.130.10:FF:000008">
    <property type="entry name" value="SusC/RagA family TonB-linked outer membrane protein"/>
    <property type="match status" value="1"/>
</dbReference>
<keyword evidence="6 8" id="KW-0472">Membrane</keyword>
<evidence type="ECO:0000259" key="12">
    <source>
        <dbReference type="Pfam" id="PF07715"/>
    </source>
</evidence>
<evidence type="ECO:0000256" key="3">
    <source>
        <dbReference type="ARBA" id="ARBA00022452"/>
    </source>
</evidence>
<sequence>MKKVNLWMLLLMMLAQLFALDAYGQQRIVTGRVLDNATDENMIGVSVQVKGTATGGITDMDGKFQVNVSSADAVLVFSYMGYQTEEVKVGQQSDLTIRMKEDGELLEEVVVIGYGTQKRKDVTTAISSVSTKDLDERPIVSAAQALQGKAAGVYVMQPSGTPGADMSIRVRGTTSFNGSNDPLYVVDGVAVDNINFLSPNDIASMQILKDASSAAIYGSRAANGVIMITTKAGETGKAKVALNAQIGINSVANKIESLNAVQYKELQEEIGAILNPGTADITDWHDEVYQTGLTQNYQVSVSNGNEKFKYYLSAGYLDEQGVLKAAFFRRYNFRANLENKVRDWLKVGANISYSDNSKNGITTGMGANRGGVVLAVINLPTSVPVWNEENNYYNRDFYGMNLVNPVEAMENGKNNKAQETRLIASGNATITFLPELSLKSSFTLDRRNYLKTTFTPPVHIEGIDEWGNASDNRNMNTVIVFDNVLTYQKVFDKHNVEGMAGTSWTASNYKNSWINGSHFRNSDIITLNVANKIAWNNTGTGASEWGIMSYFGRLSYNYDGKYMVTANVRRDGSSKLHPDHRWGTFPSISAAWRISSEKFMSGLDWLDDMKIRVSWGQTGNQSGVGDYAFLQKYNVTRQEWFKEGNENAVPTITQANLRTSDLTWETTSQTDIGLDLTMFNNRVNLTMDYYYKRTTDMLMYVSLPAGAAAANNIVRNEGEMTNKGFEFSISTQNFRGAFTWNTDFNISFNRNRLEKLELQKIYSGAQLSSDILKEYVVRNEPGRPLGGFYGYISDGVDPQTGELMYRDVNDDGIISALDRTYIGDPNPDFTYGMTNTLSWKNFNLSFFIQGSQGNDVYNASRIETEAMFDGKNQSTRVLKRWKEPGQITDVPKAGFAIKNSSYFVEDGSYLRLKNLTFSYNFTGKLLKRWGVTRLQPYFTANNLLTITGYKGMDPEVNEWGNDGGVQGIDWGSYPHSKSFVFGVNIEF</sequence>
<keyword evidence="13" id="KW-0675">Receptor</keyword>
<evidence type="ECO:0000256" key="7">
    <source>
        <dbReference type="ARBA" id="ARBA00023237"/>
    </source>
</evidence>
<dbReference type="Gene3D" id="2.60.40.1120">
    <property type="entry name" value="Carboxypeptidase-like, regulatory domain"/>
    <property type="match status" value="1"/>
</dbReference>
<dbReference type="InterPro" id="IPR012910">
    <property type="entry name" value="Plug_dom"/>
</dbReference>
<evidence type="ECO:0000256" key="1">
    <source>
        <dbReference type="ARBA" id="ARBA00004571"/>
    </source>
</evidence>
<feature type="domain" description="TonB-dependent receptor-like beta-barrel" evidence="11">
    <location>
        <begin position="389"/>
        <end position="943"/>
    </location>
</feature>
<feature type="chain" id="PRO_5030075692" evidence="10">
    <location>
        <begin position="25"/>
        <end position="987"/>
    </location>
</feature>
<evidence type="ECO:0000313" key="14">
    <source>
        <dbReference type="Proteomes" id="UP000448877"/>
    </source>
</evidence>
<evidence type="ECO:0000256" key="6">
    <source>
        <dbReference type="ARBA" id="ARBA00023136"/>
    </source>
</evidence>
<keyword evidence="7 8" id="KW-0998">Cell outer membrane</keyword>
<feature type="signal peptide" evidence="10">
    <location>
        <begin position="1"/>
        <end position="24"/>
    </location>
</feature>
<evidence type="ECO:0000259" key="11">
    <source>
        <dbReference type="Pfam" id="PF00593"/>
    </source>
</evidence>
<evidence type="ECO:0000313" key="13">
    <source>
        <dbReference type="EMBL" id="KAA5423635.1"/>
    </source>
</evidence>
<dbReference type="NCBIfam" id="TIGR04056">
    <property type="entry name" value="OMP_RagA_SusC"/>
    <property type="match status" value="1"/>
</dbReference>
<dbReference type="Pfam" id="PF07715">
    <property type="entry name" value="Plug"/>
    <property type="match status" value="1"/>
</dbReference>
<dbReference type="NCBIfam" id="TIGR04057">
    <property type="entry name" value="SusC_RagA_signa"/>
    <property type="match status" value="1"/>
</dbReference>
<dbReference type="InterPro" id="IPR037066">
    <property type="entry name" value="Plug_dom_sf"/>
</dbReference>
<dbReference type="EMBL" id="VVYV01000001">
    <property type="protein sequence ID" value="KAA5423635.1"/>
    <property type="molecule type" value="Genomic_DNA"/>
</dbReference>
<dbReference type="InterPro" id="IPR000531">
    <property type="entry name" value="Beta-barrel_TonB"/>
</dbReference>
<keyword evidence="2 8" id="KW-0813">Transport</keyword>
<dbReference type="FunFam" id="2.60.40.1120:FF:000003">
    <property type="entry name" value="Outer membrane protein Omp121"/>
    <property type="match status" value="1"/>
</dbReference>
<proteinExistence type="inferred from homology"/>
<evidence type="ECO:0000256" key="10">
    <source>
        <dbReference type="SAM" id="SignalP"/>
    </source>
</evidence>
<keyword evidence="10" id="KW-0732">Signal</keyword>
<comment type="similarity">
    <text evidence="8 9">Belongs to the TonB-dependent receptor family.</text>
</comment>
<dbReference type="RefSeq" id="WP_029427764.1">
    <property type="nucleotide sequence ID" value="NZ_CABMLT010000017.1"/>
</dbReference>
<dbReference type="AlphaFoldDB" id="A0A3D6AZW2"/>
<dbReference type="InterPro" id="IPR036942">
    <property type="entry name" value="Beta-barrel_TonB_sf"/>
</dbReference>
<comment type="caution">
    <text evidence="13">The sequence shown here is derived from an EMBL/GenBank/DDBJ whole genome shotgun (WGS) entry which is preliminary data.</text>
</comment>
<keyword evidence="4 8" id="KW-0812">Transmembrane</keyword>
<dbReference type="Pfam" id="PF13715">
    <property type="entry name" value="CarbopepD_reg_2"/>
    <property type="match status" value="1"/>
</dbReference>
<name>A0A3D6AZW2_9BACE</name>
<dbReference type="InterPro" id="IPR023997">
    <property type="entry name" value="TonB-dep_OMP_SusC/RagA_CS"/>
</dbReference>
<dbReference type="SUPFAM" id="SSF56935">
    <property type="entry name" value="Porins"/>
    <property type="match status" value="1"/>
</dbReference>
<evidence type="ECO:0000256" key="5">
    <source>
        <dbReference type="ARBA" id="ARBA00023077"/>
    </source>
</evidence>
<dbReference type="InterPro" id="IPR039426">
    <property type="entry name" value="TonB-dep_rcpt-like"/>
</dbReference>
<dbReference type="GeneID" id="66306721"/>
<feature type="domain" description="TonB-dependent receptor plug" evidence="12">
    <location>
        <begin position="119"/>
        <end position="225"/>
    </location>
</feature>
<keyword evidence="3 8" id="KW-1134">Transmembrane beta strand</keyword>
<evidence type="ECO:0000256" key="2">
    <source>
        <dbReference type="ARBA" id="ARBA00022448"/>
    </source>
</evidence>
<dbReference type="InterPro" id="IPR008969">
    <property type="entry name" value="CarboxyPept-like_regulatory"/>
</dbReference>